<organism evidence="3">
    <name type="scientific">marine sediment metagenome</name>
    <dbReference type="NCBI Taxonomy" id="412755"/>
    <lineage>
        <taxon>unclassified sequences</taxon>
        <taxon>metagenomes</taxon>
        <taxon>ecological metagenomes</taxon>
    </lineage>
</organism>
<reference evidence="3" key="1">
    <citation type="journal article" date="2014" name="Front. Microbiol.">
        <title>High frequency of phylogenetically diverse reductive dehalogenase-homologous genes in deep subseafloor sedimentary metagenomes.</title>
        <authorList>
            <person name="Kawai M."/>
            <person name="Futagami T."/>
            <person name="Toyoda A."/>
            <person name="Takaki Y."/>
            <person name="Nishi S."/>
            <person name="Hori S."/>
            <person name="Arai W."/>
            <person name="Tsubouchi T."/>
            <person name="Morono Y."/>
            <person name="Uchiyama I."/>
            <person name="Ito T."/>
            <person name="Fujiyama A."/>
            <person name="Inagaki F."/>
            <person name="Takami H."/>
        </authorList>
    </citation>
    <scope>NUCLEOTIDE SEQUENCE</scope>
    <source>
        <strain evidence="3">Expedition CK06-06</strain>
    </source>
</reference>
<dbReference type="SUPFAM" id="SSF51735">
    <property type="entry name" value="NAD(P)-binding Rossmann-fold domains"/>
    <property type="match status" value="1"/>
</dbReference>
<evidence type="ECO:0000256" key="1">
    <source>
        <dbReference type="ARBA" id="ARBA00023027"/>
    </source>
</evidence>
<proteinExistence type="predicted"/>
<protein>
    <recommendedName>
        <fullName evidence="2">NAD(P)-binding domain-containing protein</fullName>
    </recommendedName>
</protein>
<dbReference type="Pfam" id="PF16363">
    <property type="entry name" value="GDP_Man_Dehyd"/>
    <property type="match status" value="1"/>
</dbReference>
<comment type="caution">
    <text evidence="3">The sequence shown here is derived from an EMBL/GenBank/DDBJ whole genome shotgun (WGS) entry which is preliminary data.</text>
</comment>
<dbReference type="PANTHER" id="PTHR43574">
    <property type="entry name" value="EPIMERASE-RELATED"/>
    <property type="match status" value="1"/>
</dbReference>
<dbReference type="EMBL" id="BARV01000330">
    <property type="protein sequence ID" value="GAH96908.1"/>
    <property type="molecule type" value="Genomic_DNA"/>
</dbReference>
<dbReference type="InterPro" id="IPR016040">
    <property type="entry name" value="NAD(P)-bd_dom"/>
</dbReference>
<accession>X1LRZ2</accession>
<feature type="domain" description="NAD(P)-binding" evidence="2">
    <location>
        <begin position="2"/>
        <end position="206"/>
    </location>
</feature>
<evidence type="ECO:0000313" key="3">
    <source>
        <dbReference type="EMBL" id="GAH96908.1"/>
    </source>
</evidence>
<dbReference type="PRINTS" id="PR01713">
    <property type="entry name" value="NUCEPIMERASE"/>
</dbReference>
<name>X1LRZ2_9ZZZZ</name>
<dbReference type="Gene3D" id="3.40.50.720">
    <property type="entry name" value="NAD(P)-binding Rossmann-like Domain"/>
    <property type="match status" value="1"/>
</dbReference>
<keyword evidence="1" id="KW-0520">NAD</keyword>
<dbReference type="InterPro" id="IPR036291">
    <property type="entry name" value="NAD(P)-bd_dom_sf"/>
</dbReference>
<feature type="non-terminal residue" evidence="3">
    <location>
        <position position="1"/>
    </location>
</feature>
<dbReference type="AlphaFoldDB" id="X1LRZ2"/>
<sequence>TEVNVMGTLNLLEMCKKYKIKKMIFGSSSSIYGNTPVPFNENNIVDKPISPYAATKKAAELLCYTYHHLYKIPVICLRFFTVYGPRQRPEMAIYKFTKLINNNEPLPIYGDGNSSRDYTYITDILDGIKSAIKKDLDFEIINLGSSDPIKLIDLVNLIQQKMDKKANLMFLPPQSGDVERTYADISKAERLLGYSPKVDIKDGIEKFVNWYLNQYS</sequence>
<evidence type="ECO:0000259" key="2">
    <source>
        <dbReference type="Pfam" id="PF16363"/>
    </source>
</evidence>
<gene>
    <name evidence="3" type="ORF">S06H3_01344</name>
</gene>